<reference evidence="2 3" key="1">
    <citation type="submission" date="2019-04" db="EMBL/GenBank/DDBJ databases">
        <title>Friends and foes A comparative genomics study of 23 Aspergillus species from section Flavi.</title>
        <authorList>
            <consortium name="DOE Joint Genome Institute"/>
            <person name="Kjaerbolling I."/>
            <person name="Vesth T."/>
            <person name="Frisvad J.C."/>
            <person name="Nybo J.L."/>
            <person name="Theobald S."/>
            <person name="Kildgaard S."/>
            <person name="Isbrandt T."/>
            <person name="Kuo A."/>
            <person name="Sato A."/>
            <person name="Lyhne E.K."/>
            <person name="Kogle M.E."/>
            <person name="Wiebenga A."/>
            <person name="Kun R.S."/>
            <person name="Lubbers R.J."/>
            <person name="Makela M.R."/>
            <person name="Barry K."/>
            <person name="Chovatia M."/>
            <person name="Clum A."/>
            <person name="Daum C."/>
            <person name="Haridas S."/>
            <person name="He G."/>
            <person name="LaButti K."/>
            <person name="Lipzen A."/>
            <person name="Mondo S."/>
            <person name="Riley R."/>
            <person name="Salamov A."/>
            <person name="Simmons B.A."/>
            <person name="Magnuson J.K."/>
            <person name="Henrissat B."/>
            <person name="Mortensen U.H."/>
            <person name="Larsen T.O."/>
            <person name="Devries R.P."/>
            <person name="Grigoriev I.V."/>
            <person name="Machida M."/>
            <person name="Baker S.E."/>
            <person name="Andersen M.R."/>
        </authorList>
    </citation>
    <scope>NUCLEOTIDE SEQUENCE [LARGE SCALE GENOMIC DNA]</scope>
    <source>
        <strain evidence="2 3">IBT 18842</strain>
    </source>
</reference>
<dbReference type="EMBL" id="ML742119">
    <property type="protein sequence ID" value="KAE8149557.1"/>
    <property type="molecule type" value="Genomic_DNA"/>
</dbReference>
<proteinExistence type="predicted"/>
<name>A0A5N6TTC9_ASPAV</name>
<dbReference type="SUPFAM" id="SSF56112">
    <property type="entry name" value="Protein kinase-like (PK-like)"/>
    <property type="match status" value="1"/>
</dbReference>
<organism evidence="2 3">
    <name type="scientific">Aspergillus avenaceus</name>
    <dbReference type="NCBI Taxonomy" id="36643"/>
    <lineage>
        <taxon>Eukaryota</taxon>
        <taxon>Fungi</taxon>
        <taxon>Dikarya</taxon>
        <taxon>Ascomycota</taxon>
        <taxon>Pezizomycotina</taxon>
        <taxon>Eurotiomycetes</taxon>
        <taxon>Eurotiomycetidae</taxon>
        <taxon>Eurotiales</taxon>
        <taxon>Aspergillaceae</taxon>
        <taxon>Aspergillus</taxon>
        <taxon>Aspergillus subgen. Circumdati</taxon>
    </lineage>
</organism>
<feature type="region of interest" description="Disordered" evidence="1">
    <location>
        <begin position="160"/>
        <end position="182"/>
    </location>
</feature>
<dbReference type="InterPro" id="IPR011009">
    <property type="entry name" value="Kinase-like_dom_sf"/>
</dbReference>
<dbReference type="AlphaFoldDB" id="A0A5N6TTC9"/>
<feature type="compositionally biased region" description="Basic and acidic residues" evidence="1">
    <location>
        <begin position="173"/>
        <end position="182"/>
    </location>
</feature>
<dbReference type="Proteomes" id="UP000325780">
    <property type="component" value="Unassembled WGS sequence"/>
</dbReference>
<keyword evidence="3" id="KW-1185">Reference proteome</keyword>
<sequence length="182" mass="20852">MRTYNPFGFTLDFEPSNVHFIQKLKTSDVSEIFHISYEEHPYFLKVFHMGDDPGFSPDGRDLCRYRCESQAYFSLSRHGACDQGIVPQFYGVLENLDPSIFEPDLEAFKGDKNQPCGILLEYLQDASTFTSDERSEELFLYSTEALKQIHQARVIHNDPHPTRNLLVASGHRGNGEDRLDGL</sequence>
<evidence type="ECO:0000313" key="3">
    <source>
        <dbReference type="Proteomes" id="UP000325780"/>
    </source>
</evidence>
<evidence type="ECO:0000313" key="2">
    <source>
        <dbReference type="EMBL" id="KAE8149557.1"/>
    </source>
</evidence>
<evidence type="ECO:0008006" key="4">
    <source>
        <dbReference type="Google" id="ProtNLM"/>
    </source>
</evidence>
<gene>
    <name evidence="2" type="ORF">BDV25DRAFT_130263</name>
</gene>
<dbReference type="OrthoDB" id="4185642at2759"/>
<evidence type="ECO:0000256" key="1">
    <source>
        <dbReference type="SAM" id="MobiDB-lite"/>
    </source>
</evidence>
<accession>A0A5N6TTC9</accession>
<protein>
    <recommendedName>
        <fullName evidence="4">Protein kinase domain-containing protein</fullName>
    </recommendedName>
</protein>